<dbReference type="OrthoDB" id="705292at2"/>
<feature type="chain" id="PRO_5002557915" evidence="2">
    <location>
        <begin position="19"/>
        <end position="172"/>
    </location>
</feature>
<dbReference type="RefSeq" id="WP_050020290.1">
    <property type="nucleotide sequence ID" value="NZ_CP009928.1"/>
</dbReference>
<dbReference type="AlphaFoldDB" id="A0A0G3M7X3"/>
<feature type="transmembrane region" description="Helical" evidence="1">
    <location>
        <begin position="44"/>
        <end position="64"/>
    </location>
</feature>
<keyword evidence="1" id="KW-0812">Transmembrane</keyword>
<evidence type="ECO:0000313" key="3">
    <source>
        <dbReference type="EMBL" id="AKK74695.1"/>
    </source>
</evidence>
<organism evidence="3 4">
    <name type="scientific">Chryseobacterium gallinarum</name>
    <dbReference type="NCBI Taxonomy" id="1324352"/>
    <lineage>
        <taxon>Bacteria</taxon>
        <taxon>Pseudomonadati</taxon>
        <taxon>Bacteroidota</taxon>
        <taxon>Flavobacteriia</taxon>
        <taxon>Flavobacteriales</taxon>
        <taxon>Weeksellaceae</taxon>
        <taxon>Chryseobacterium group</taxon>
        <taxon>Chryseobacterium</taxon>
    </lineage>
</organism>
<accession>A0A0G3M7X3</accession>
<reference evidence="3 4" key="1">
    <citation type="submission" date="2014-11" db="EMBL/GenBank/DDBJ databases">
        <authorList>
            <person name="Park G.-S."/>
            <person name="Hong S.-J."/>
            <person name="Jung B.K."/>
            <person name="Khan A.R."/>
            <person name="Kwak Y."/>
            <person name="Shin J.-H."/>
        </authorList>
    </citation>
    <scope>NUCLEOTIDE SEQUENCE [LARGE SCALE GENOMIC DNA]</scope>
    <source>
        <strain evidence="3 4">DSM 27622</strain>
    </source>
</reference>
<keyword evidence="2" id="KW-0732">Signal</keyword>
<dbReference type="EMBL" id="CP009928">
    <property type="protein sequence ID" value="AKK74695.1"/>
    <property type="molecule type" value="Genomic_DNA"/>
</dbReference>
<sequence length="172" mass="18443">MKKTITILSLFLLNQYFAQVAIGKDSISNSSVSLEFSNGSRGLILPWITSAASAIGAVDGTFIYDVSDKKVKYRQAGTWKDLSIDTTGTVNTVLQNSKTELAGAKIVIGGNGNTDTTAGILVLADQDKAMILPKMDTPHLNIINPAAGMMAYDTATHQLAVFNGTVWTFWKP</sequence>
<evidence type="ECO:0000256" key="1">
    <source>
        <dbReference type="SAM" id="Phobius"/>
    </source>
</evidence>
<dbReference type="Proteomes" id="UP000035213">
    <property type="component" value="Chromosome"/>
</dbReference>
<protein>
    <submittedName>
        <fullName evidence="3">Uncharacterized protein</fullName>
    </submittedName>
</protein>
<name>A0A0G3M7X3_CHRGL</name>
<dbReference type="PATRIC" id="fig|1324352.5.peg.4348"/>
<keyword evidence="1" id="KW-0472">Membrane</keyword>
<proteinExistence type="predicted"/>
<evidence type="ECO:0000313" key="4">
    <source>
        <dbReference type="Proteomes" id="UP000035213"/>
    </source>
</evidence>
<dbReference type="KEGG" id="cgn:OK18_20650"/>
<feature type="signal peptide" evidence="2">
    <location>
        <begin position="1"/>
        <end position="18"/>
    </location>
</feature>
<gene>
    <name evidence="3" type="ORF">OK18_20650</name>
</gene>
<dbReference type="STRING" id="1324352.OK18_20650"/>
<evidence type="ECO:0000256" key="2">
    <source>
        <dbReference type="SAM" id="SignalP"/>
    </source>
</evidence>
<keyword evidence="1" id="KW-1133">Transmembrane helix</keyword>